<proteinExistence type="predicted"/>
<accession>A0A4R6IYB8</accession>
<evidence type="ECO:0000313" key="3">
    <source>
        <dbReference type="Proteomes" id="UP000295388"/>
    </source>
</evidence>
<feature type="region of interest" description="Disordered" evidence="1">
    <location>
        <begin position="21"/>
        <end position="71"/>
    </location>
</feature>
<sequence>MGSMRYAAAGVVAGLLVLAGCGSESESPSGTGQESTVSPSTQPPTPDPSTPSSTPSPSPSTPSQPTQGPIAQAKADLAGRLGVQPGQITLVSSEEVTWPDGSIGCPQPGMRYTQALVDGTRIILAAGGKQYHYHAGGRRGPFLCTNPQPPIGN</sequence>
<dbReference type="AlphaFoldDB" id="A0A4R6IYB8"/>
<name>A0A4R6IYB8_9ACTN</name>
<evidence type="ECO:0008006" key="4">
    <source>
        <dbReference type="Google" id="ProtNLM"/>
    </source>
</evidence>
<reference evidence="2 3" key="1">
    <citation type="submission" date="2019-03" db="EMBL/GenBank/DDBJ databases">
        <title>Genomic Encyclopedia of Type Strains, Phase III (KMG-III): the genomes of soil and plant-associated and newly described type strains.</title>
        <authorList>
            <person name="Whitman W."/>
        </authorList>
    </citation>
    <scope>NUCLEOTIDE SEQUENCE [LARGE SCALE GENOMIC DNA]</scope>
    <source>
        <strain evidence="2 3">VKM Ac-2527</strain>
    </source>
</reference>
<protein>
    <recommendedName>
        <fullName evidence="4">Lipoprotein</fullName>
    </recommendedName>
</protein>
<evidence type="ECO:0000313" key="2">
    <source>
        <dbReference type="EMBL" id="TDO27824.1"/>
    </source>
</evidence>
<evidence type="ECO:0000256" key="1">
    <source>
        <dbReference type="SAM" id="MobiDB-lite"/>
    </source>
</evidence>
<organism evidence="2 3">
    <name type="scientific">Kribbella caucasensis</name>
    <dbReference type="NCBI Taxonomy" id="2512215"/>
    <lineage>
        <taxon>Bacteria</taxon>
        <taxon>Bacillati</taxon>
        <taxon>Actinomycetota</taxon>
        <taxon>Actinomycetes</taxon>
        <taxon>Propionibacteriales</taxon>
        <taxon>Kribbellaceae</taxon>
        <taxon>Kribbella</taxon>
    </lineage>
</organism>
<dbReference type="Proteomes" id="UP000295388">
    <property type="component" value="Unassembled WGS sequence"/>
</dbReference>
<dbReference type="PROSITE" id="PS51257">
    <property type="entry name" value="PROKAR_LIPOPROTEIN"/>
    <property type="match status" value="1"/>
</dbReference>
<gene>
    <name evidence="2" type="ORF">EV643_1512</name>
</gene>
<feature type="compositionally biased region" description="Pro residues" evidence="1">
    <location>
        <begin position="41"/>
        <end position="62"/>
    </location>
</feature>
<dbReference type="EMBL" id="SNWQ01000051">
    <property type="protein sequence ID" value="TDO27824.1"/>
    <property type="molecule type" value="Genomic_DNA"/>
</dbReference>
<comment type="caution">
    <text evidence="2">The sequence shown here is derived from an EMBL/GenBank/DDBJ whole genome shotgun (WGS) entry which is preliminary data.</text>
</comment>
<keyword evidence="3" id="KW-1185">Reference proteome</keyword>
<feature type="compositionally biased region" description="Polar residues" evidence="1">
    <location>
        <begin position="24"/>
        <end position="34"/>
    </location>
</feature>